<accession>A0A9R1CW38</accession>
<gene>
    <name evidence="2" type="ORF">PRLR5076_02150</name>
</gene>
<feature type="compositionally biased region" description="Polar residues" evidence="1">
    <location>
        <begin position="29"/>
        <end position="41"/>
    </location>
</feature>
<protein>
    <recommendedName>
        <fullName evidence="4">VWA domain-containing protein</fullName>
    </recommendedName>
</protein>
<dbReference type="InterPro" id="IPR036465">
    <property type="entry name" value="vWFA_dom_sf"/>
</dbReference>
<reference evidence="2" key="1">
    <citation type="journal article" date="2022" name="Int. J. Syst. Evol. Microbiol.">
        <title>Prevotella lacticifex sp. nov., isolated from the rumen of cows.</title>
        <authorList>
            <person name="Shinkai T."/>
            <person name="Ikeyama N."/>
            <person name="Kumagai M."/>
            <person name="Ohmori H."/>
            <person name="Sakamoto M."/>
            <person name="Ohkuma M."/>
            <person name="Mitsumori M."/>
        </authorList>
    </citation>
    <scope>NUCLEOTIDE SEQUENCE</scope>
    <source>
        <strain evidence="2">R5076</strain>
    </source>
</reference>
<evidence type="ECO:0000256" key="1">
    <source>
        <dbReference type="SAM" id="MobiDB-lite"/>
    </source>
</evidence>
<dbReference type="Gene3D" id="3.40.50.410">
    <property type="entry name" value="von Willebrand factor, type A domain"/>
    <property type="match status" value="1"/>
</dbReference>
<comment type="caution">
    <text evidence="2">The sequence shown here is derived from an EMBL/GenBank/DDBJ whole genome shotgun (WGS) entry which is preliminary data.</text>
</comment>
<dbReference type="RefSeq" id="WP_306421522.1">
    <property type="nucleotide sequence ID" value="NZ_BPTU01000003.1"/>
</dbReference>
<feature type="region of interest" description="Disordered" evidence="1">
    <location>
        <begin position="1"/>
        <end position="66"/>
    </location>
</feature>
<dbReference type="AlphaFoldDB" id="A0A9R1CW38"/>
<dbReference type="Proteomes" id="UP000825483">
    <property type="component" value="Unassembled WGS sequence"/>
</dbReference>
<evidence type="ECO:0000313" key="3">
    <source>
        <dbReference type="Proteomes" id="UP000825483"/>
    </source>
</evidence>
<dbReference type="GeneID" id="83883185"/>
<name>A0A9R1CW38_9BACT</name>
<sequence>MSIFSKLFRKKPEDAAQASAKGGKESPSVEESQAHQTIGSKDNTKEDMNNDVATKPKGCGQEEAKSTSADEKISVYHLIVLDESGSMSCVWQQTISGCNETIQTIRQMQKDNPDQRHFVSIYLFCTGNNRYIAKNVKVEKVKEITHWDYKPNSCTPLFDALGYTLTELKAIIKPKKFLGYVTIITDGYENDSHEYTIEKVRLLIDELKKMDVIFTFVGANIDAADYASRLNINNSMQFEQTQEGMHEMWEQEKQSRRRSSAQMRFFSKFMADEMNDFGARGNSGHYYDNDIDENRITPSNITSLGKDEVFVFGSNKDGQHNGGASAMAVAKFGAVMGQAEGLQGQSYAITTDGVTEEEMYKSIDRFCDFAKDHPELTFLVTTVGCGSAGYTPYVVAPMFRKAVNLANVKLPKAFWIYTDRAYV</sequence>
<keyword evidence="3" id="KW-1185">Reference proteome</keyword>
<dbReference type="SUPFAM" id="SSF53300">
    <property type="entry name" value="vWA-like"/>
    <property type="match status" value="1"/>
</dbReference>
<dbReference type="EMBL" id="BPUB01000001">
    <property type="protein sequence ID" value="GJG57364.1"/>
    <property type="molecule type" value="Genomic_DNA"/>
</dbReference>
<proteinExistence type="predicted"/>
<organism evidence="2 3">
    <name type="scientific">Prevotella lacticifex</name>
    <dbReference type="NCBI Taxonomy" id="2854755"/>
    <lineage>
        <taxon>Bacteria</taxon>
        <taxon>Pseudomonadati</taxon>
        <taxon>Bacteroidota</taxon>
        <taxon>Bacteroidia</taxon>
        <taxon>Bacteroidales</taxon>
        <taxon>Prevotellaceae</taxon>
        <taxon>Prevotella</taxon>
    </lineage>
</organism>
<evidence type="ECO:0008006" key="4">
    <source>
        <dbReference type="Google" id="ProtNLM"/>
    </source>
</evidence>
<evidence type="ECO:0000313" key="2">
    <source>
        <dbReference type="EMBL" id="GJG57364.1"/>
    </source>
</evidence>